<proteinExistence type="predicted"/>
<dbReference type="OrthoDB" id="4528132at2"/>
<gene>
    <name evidence="1" type="ORF">CLV54_2859</name>
</gene>
<organism evidence="1 2">
    <name type="scientific">Compostimonas suwonensis</name>
    <dbReference type="NCBI Taxonomy" id="1048394"/>
    <lineage>
        <taxon>Bacteria</taxon>
        <taxon>Bacillati</taxon>
        <taxon>Actinomycetota</taxon>
        <taxon>Actinomycetes</taxon>
        <taxon>Micrococcales</taxon>
        <taxon>Microbacteriaceae</taxon>
        <taxon>Compostimonas</taxon>
    </lineage>
</organism>
<dbReference type="AlphaFoldDB" id="A0A2M9BC70"/>
<name>A0A2M9BC70_9MICO</name>
<protein>
    <submittedName>
        <fullName evidence="1">Uncharacterized protein</fullName>
    </submittedName>
</protein>
<keyword evidence="2" id="KW-1185">Reference proteome</keyword>
<accession>A0A2M9BC70</accession>
<dbReference type="Proteomes" id="UP000230161">
    <property type="component" value="Unassembled WGS sequence"/>
</dbReference>
<evidence type="ECO:0000313" key="1">
    <source>
        <dbReference type="EMBL" id="PJJ55514.1"/>
    </source>
</evidence>
<evidence type="ECO:0000313" key="2">
    <source>
        <dbReference type="Proteomes" id="UP000230161"/>
    </source>
</evidence>
<comment type="caution">
    <text evidence="1">The sequence shown here is derived from an EMBL/GenBank/DDBJ whole genome shotgun (WGS) entry which is preliminary data.</text>
</comment>
<reference evidence="1 2" key="1">
    <citation type="submission" date="2017-11" db="EMBL/GenBank/DDBJ databases">
        <title>Genomic Encyclopedia of Archaeal and Bacterial Type Strains, Phase II (KMG-II): From Individual Species to Whole Genera.</title>
        <authorList>
            <person name="Goeker M."/>
        </authorList>
    </citation>
    <scope>NUCLEOTIDE SEQUENCE [LARGE SCALE GENOMIC DNA]</scope>
    <source>
        <strain evidence="1 2">DSM 25625</strain>
    </source>
</reference>
<dbReference type="EMBL" id="PGFB01000005">
    <property type="protein sequence ID" value="PJJ55514.1"/>
    <property type="molecule type" value="Genomic_DNA"/>
</dbReference>
<sequence>MNVVLYRVADGAELDAFHRRAQLSERMTVALRRDEVPGAGSVRLCIVLADSDAMEYSDGGAAPSPGVYIVGAGVMRPAGRATTVQTRYAFDPLIMFDFLLDVEELRAEIDLTTDQKRVFEEGLDGRLLSPKTSQLVWDGLLRIAEPTRARLRFLSDSVRPFTPPSAAEGRILLQERDAVMVATEIFGGSTNLRGGLRYMSRETSSAPFLARLADAHQLEDQVIDKDARNFLDWVGLETEHAAAMTFHSGQRTLTVVNANKGPIEKATGADLIYYNHSNESFVLVQYKMMEHRTAEWVYYPDQQFELERQRLVAVESIHQQAAFDSSNHLNYRLGAPVTYFKFCRRNAAFDVNDLKLMPGSYVPTDYVQSLMASMHGERGAARIVEGPLKARSLGNTSFAALVSTGLIGTRGTATEDLVSVVQNALDAGRSIVIGVETGAPDS</sequence>
<dbReference type="RefSeq" id="WP_100345633.1">
    <property type="nucleotide sequence ID" value="NZ_PGFB01000005.1"/>
</dbReference>